<evidence type="ECO:0000313" key="10">
    <source>
        <dbReference type="EMBL" id="TVY15706.1"/>
    </source>
</evidence>
<keyword evidence="4" id="KW-0808">Transferase</keyword>
<dbReference type="SUPFAM" id="SSF47384">
    <property type="entry name" value="Homodimeric domain of signal transducing histidine kinase"/>
    <property type="match status" value="1"/>
</dbReference>
<evidence type="ECO:0000259" key="8">
    <source>
        <dbReference type="PROSITE" id="PS50109"/>
    </source>
</evidence>
<dbReference type="InterPro" id="IPR036097">
    <property type="entry name" value="HisK_dim/P_sf"/>
</dbReference>
<evidence type="ECO:0000256" key="3">
    <source>
        <dbReference type="ARBA" id="ARBA00022553"/>
    </source>
</evidence>
<dbReference type="Pfam" id="PF02518">
    <property type="entry name" value="HATPase_c"/>
    <property type="match status" value="1"/>
</dbReference>
<feature type="transmembrane region" description="Helical" evidence="7">
    <location>
        <begin position="256"/>
        <end position="282"/>
    </location>
</feature>
<dbReference type="EMBL" id="QGMF01000461">
    <property type="protein sequence ID" value="TVY15706.1"/>
    <property type="molecule type" value="Genomic_DNA"/>
</dbReference>
<dbReference type="SMART" id="SM00388">
    <property type="entry name" value="HisKA"/>
    <property type="match status" value="1"/>
</dbReference>
<dbReference type="Pfam" id="PF00512">
    <property type="entry name" value="HisKA"/>
    <property type="match status" value="1"/>
</dbReference>
<sequence>MIQARTSTKFIHVLTWIAIISLTFGFCSSWSLHFVGMLSCRVDVPIGLNVGLTSFTGALAVGFTFISLGKDALRKSYSLSLHRKAPRTRSARAAFSEEDATLPLLEQDVDRHLSLQESIASPGTANASQYPIAGKPASNLAFSSPFICSPGVDTSEDVDQPDLTVVSAASRYGSGFGGSSAPSSQHPWNLGASSVDNLVSMATQGTQPHRKNVLIATFEGLLGGLCLEAVLMGLLWSLSLTCMHYGGLFAMEIPEGYMTLSAIPVVISALISWVVCIAGYIYLTNIEPFLSQQILFSAVAAVGIASMHFTGLYAATLYSRRPPSDTQTWPATLPIAIWSIAFLTCMLANGLLAHSATLSRNKLAEIVWTRRKLWRTLAEKELAEVTAATPSSFIASASHEIRTPLHHLQGYTDLLARSVLKDSDRQLLNSIQSATRTLSLITNNVLDWSKLESDMDALCRPTLLDLRAVAESIVHVLPDKDHDGDVEMLFVVAPSVPKALLLDETYIHRIFMNLLSNSLKFTRSGYIMFAMEYEGGNLITQVKDTGLGIPPVFLPRLFEPYSQAETRGTQRGTGLGLSIIKELLHKMGGNITVESHYSDDQTSTVRTGTTFTVTIPTQAPSSGYSISDLVIDTGTVAIFSRKDPIIQEGHTAAWKLSGCKVVDALFTSDLSNHPDINIIWTDAEYLQYDPAFLEALTHQDTRIVLVSYSKEDILHQLPALKSHFVLLQEPLLWHTFQSRAALALRDLKGIPSLSSNAVEPLQPKAISRHTTFSSANTTSKKITVLLVEDNLVNQKLGLKMLTTLGFAVIVASDGEEAIAQVLTHDVGIDVILMDQSMPNKDGVTATREIRQLEAEGKLLHKHAIIAVTAVVNNDSRASFSRAGADDFLSKPLSLKRLEQALAIFLHPE</sequence>
<feature type="transmembrane region" description="Helical" evidence="7">
    <location>
        <begin position="213"/>
        <end position="236"/>
    </location>
</feature>
<dbReference type="GO" id="GO:0000155">
    <property type="term" value="F:phosphorelay sensor kinase activity"/>
    <property type="evidence" value="ECO:0007669"/>
    <property type="project" value="InterPro"/>
</dbReference>
<keyword evidence="7" id="KW-0472">Membrane</keyword>
<dbReference type="PROSITE" id="PS50110">
    <property type="entry name" value="RESPONSE_REGULATORY"/>
    <property type="match status" value="1"/>
</dbReference>
<dbReference type="InterPro" id="IPR036890">
    <property type="entry name" value="HATPase_C_sf"/>
</dbReference>
<dbReference type="InterPro" id="IPR004358">
    <property type="entry name" value="Sig_transdc_His_kin-like_C"/>
</dbReference>
<dbReference type="AlphaFoldDB" id="A0A8T9B8A5"/>
<dbReference type="InterPro" id="IPR005467">
    <property type="entry name" value="His_kinase_dom"/>
</dbReference>
<dbReference type="CDD" id="cd17546">
    <property type="entry name" value="REC_hyHK_CKI1_RcsC-like"/>
    <property type="match status" value="1"/>
</dbReference>
<dbReference type="Gene3D" id="3.30.565.10">
    <property type="entry name" value="Histidine kinase-like ATPase, C-terminal domain"/>
    <property type="match status" value="1"/>
</dbReference>
<feature type="domain" description="Histidine kinase" evidence="8">
    <location>
        <begin position="396"/>
        <end position="619"/>
    </location>
</feature>
<dbReference type="PROSITE" id="PS50109">
    <property type="entry name" value="HIS_KIN"/>
    <property type="match status" value="1"/>
</dbReference>
<dbReference type="SUPFAM" id="SSF55874">
    <property type="entry name" value="ATPase domain of HSP90 chaperone/DNA topoisomerase II/histidine kinase"/>
    <property type="match status" value="1"/>
</dbReference>
<proteinExistence type="predicted"/>
<keyword evidence="5 10" id="KW-0418">Kinase</keyword>
<dbReference type="PANTHER" id="PTHR43047:SF66">
    <property type="entry name" value="HISKA"/>
    <property type="match status" value="1"/>
</dbReference>
<evidence type="ECO:0000256" key="7">
    <source>
        <dbReference type="SAM" id="Phobius"/>
    </source>
</evidence>
<dbReference type="InterPro" id="IPR005330">
    <property type="entry name" value="MHYT_dom"/>
</dbReference>
<evidence type="ECO:0000256" key="6">
    <source>
        <dbReference type="PROSITE-ProRule" id="PRU00169"/>
    </source>
</evidence>
<dbReference type="SMART" id="SM00387">
    <property type="entry name" value="HATPase_c"/>
    <property type="match status" value="1"/>
</dbReference>
<dbReference type="OrthoDB" id="60033at2759"/>
<keyword evidence="7" id="KW-1133">Transmembrane helix</keyword>
<dbReference type="Pfam" id="PF00072">
    <property type="entry name" value="Response_reg"/>
    <property type="match status" value="1"/>
</dbReference>
<gene>
    <name evidence="10" type="primary">dhkJ</name>
    <name evidence="10" type="ORF">LARI1_G007697</name>
</gene>
<name>A0A8T9B8A5_9HELO</name>
<comment type="catalytic activity">
    <reaction evidence="1">
        <text>ATP + protein L-histidine = ADP + protein N-phospho-L-histidine.</text>
        <dbReference type="EC" id="2.7.13.3"/>
    </reaction>
</comment>
<feature type="transmembrane region" description="Helical" evidence="7">
    <location>
        <begin position="294"/>
        <end position="315"/>
    </location>
</feature>
<dbReference type="Gene3D" id="1.10.287.130">
    <property type="match status" value="1"/>
</dbReference>
<dbReference type="PANTHER" id="PTHR43047">
    <property type="entry name" value="TWO-COMPONENT HISTIDINE PROTEIN KINASE"/>
    <property type="match status" value="1"/>
</dbReference>
<dbReference type="GO" id="GO:0005886">
    <property type="term" value="C:plasma membrane"/>
    <property type="evidence" value="ECO:0007669"/>
    <property type="project" value="TreeGrafter"/>
</dbReference>
<reference evidence="10 11" key="1">
    <citation type="submission" date="2018-05" db="EMBL/GenBank/DDBJ databases">
        <title>Whole genome sequencing for identification of molecular markers to develop diagnostic detection tools for the regulated plant pathogen Lachnellula willkommii.</title>
        <authorList>
            <person name="Giroux E."/>
            <person name="Bilodeau G."/>
        </authorList>
    </citation>
    <scope>NUCLEOTIDE SEQUENCE [LARGE SCALE GENOMIC DNA]</scope>
    <source>
        <strain evidence="10 11">CBS 203.66</strain>
    </source>
</reference>
<keyword evidence="3 6" id="KW-0597">Phosphoprotein</keyword>
<feature type="transmembrane region" description="Helical" evidence="7">
    <location>
        <begin position="46"/>
        <end position="68"/>
    </location>
</feature>
<evidence type="ECO:0000256" key="4">
    <source>
        <dbReference type="ARBA" id="ARBA00022679"/>
    </source>
</evidence>
<dbReference type="SMART" id="SM00448">
    <property type="entry name" value="REC"/>
    <property type="match status" value="1"/>
</dbReference>
<dbReference type="CDD" id="cd00082">
    <property type="entry name" value="HisKA"/>
    <property type="match status" value="1"/>
</dbReference>
<organism evidence="10 11">
    <name type="scientific">Lachnellula arida</name>
    <dbReference type="NCBI Taxonomy" id="1316785"/>
    <lineage>
        <taxon>Eukaryota</taxon>
        <taxon>Fungi</taxon>
        <taxon>Dikarya</taxon>
        <taxon>Ascomycota</taxon>
        <taxon>Pezizomycotina</taxon>
        <taxon>Leotiomycetes</taxon>
        <taxon>Helotiales</taxon>
        <taxon>Lachnaceae</taxon>
        <taxon>Lachnellula</taxon>
    </lineage>
</organism>
<protein>
    <recommendedName>
        <fullName evidence="2">histidine kinase</fullName>
        <ecNumber evidence="2">2.7.13.3</ecNumber>
    </recommendedName>
</protein>
<dbReference type="InterPro" id="IPR011006">
    <property type="entry name" value="CheY-like_superfamily"/>
</dbReference>
<evidence type="ECO:0000256" key="2">
    <source>
        <dbReference type="ARBA" id="ARBA00012438"/>
    </source>
</evidence>
<evidence type="ECO:0000256" key="5">
    <source>
        <dbReference type="ARBA" id="ARBA00022777"/>
    </source>
</evidence>
<dbReference type="SUPFAM" id="SSF52172">
    <property type="entry name" value="CheY-like"/>
    <property type="match status" value="1"/>
</dbReference>
<keyword evidence="7" id="KW-0812">Transmembrane</keyword>
<keyword evidence="11" id="KW-1185">Reference proteome</keyword>
<dbReference type="Proteomes" id="UP000469559">
    <property type="component" value="Unassembled WGS sequence"/>
</dbReference>
<dbReference type="GO" id="GO:0009927">
    <property type="term" value="F:histidine phosphotransfer kinase activity"/>
    <property type="evidence" value="ECO:0007669"/>
    <property type="project" value="TreeGrafter"/>
</dbReference>
<comment type="caution">
    <text evidence="10">The sequence shown here is derived from an EMBL/GenBank/DDBJ whole genome shotgun (WGS) entry which is preliminary data.</text>
</comment>
<feature type="modified residue" description="4-aspartylphosphate" evidence="6">
    <location>
        <position position="834"/>
    </location>
</feature>
<dbReference type="PRINTS" id="PR00344">
    <property type="entry name" value="BCTRLSENSOR"/>
</dbReference>
<dbReference type="Pfam" id="PF03707">
    <property type="entry name" value="MHYT"/>
    <property type="match status" value="2"/>
</dbReference>
<feature type="domain" description="Response regulatory" evidence="9">
    <location>
        <begin position="783"/>
        <end position="905"/>
    </location>
</feature>
<evidence type="ECO:0000256" key="1">
    <source>
        <dbReference type="ARBA" id="ARBA00000085"/>
    </source>
</evidence>
<dbReference type="EC" id="2.7.13.3" evidence="2"/>
<evidence type="ECO:0000259" key="9">
    <source>
        <dbReference type="PROSITE" id="PS50110"/>
    </source>
</evidence>
<accession>A0A8T9B8A5</accession>
<dbReference type="InterPro" id="IPR001789">
    <property type="entry name" value="Sig_transdc_resp-reg_receiver"/>
</dbReference>
<dbReference type="InterPro" id="IPR003594">
    <property type="entry name" value="HATPase_dom"/>
</dbReference>
<dbReference type="InterPro" id="IPR003661">
    <property type="entry name" value="HisK_dim/P_dom"/>
</dbReference>
<dbReference type="Gene3D" id="3.40.50.2300">
    <property type="match status" value="1"/>
</dbReference>
<evidence type="ECO:0000313" key="11">
    <source>
        <dbReference type="Proteomes" id="UP000469559"/>
    </source>
</evidence>
<feature type="transmembrane region" description="Helical" evidence="7">
    <location>
        <begin position="12"/>
        <end position="34"/>
    </location>
</feature>
<feature type="transmembrane region" description="Helical" evidence="7">
    <location>
        <begin position="335"/>
        <end position="353"/>
    </location>
</feature>